<dbReference type="GO" id="GO:0000155">
    <property type="term" value="F:phosphorelay sensor kinase activity"/>
    <property type="evidence" value="ECO:0007669"/>
    <property type="project" value="InterPro"/>
</dbReference>
<evidence type="ECO:0000256" key="2">
    <source>
        <dbReference type="ARBA" id="ARBA00012438"/>
    </source>
</evidence>
<name>A0A4Y1X070_9BACT</name>
<keyword evidence="5 8" id="KW-0812">Transmembrane</keyword>
<dbReference type="PROSITE" id="PS50109">
    <property type="entry name" value="HIS_KIN"/>
    <property type="match status" value="1"/>
</dbReference>
<dbReference type="SMART" id="SM00388">
    <property type="entry name" value="HisKA"/>
    <property type="match status" value="1"/>
</dbReference>
<keyword evidence="4" id="KW-0808">Transferase</keyword>
<dbReference type="CDD" id="cd00075">
    <property type="entry name" value="HATPase"/>
    <property type="match status" value="1"/>
</dbReference>
<dbReference type="Gene3D" id="1.10.287.130">
    <property type="match status" value="1"/>
</dbReference>
<evidence type="ECO:0000256" key="4">
    <source>
        <dbReference type="ARBA" id="ARBA00022679"/>
    </source>
</evidence>
<dbReference type="KEGG" id="ada:A5CPEGH6_07720"/>
<dbReference type="SMART" id="SM00387">
    <property type="entry name" value="HATPase_c"/>
    <property type="match status" value="1"/>
</dbReference>
<evidence type="ECO:0000256" key="8">
    <source>
        <dbReference type="SAM" id="Phobius"/>
    </source>
</evidence>
<evidence type="ECO:0000256" key="6">
    <source>
        <dbReference type="ARBA" id="ARBA00022777"/>
    </source>
</evidence>
<feature type="transmembrane region" description="Helical" evidence="8">
    <location>
        <begin position="139"/>
        <end position="159"/>
    </location>
</feature>
<feature type="domain" description="Histidine kinase" evidence="9">
    <location>
        <begin position="221"/>
        <end position="427"/>
    </location>
</feature>
<dbReference type="InterPro" id="IPR003661">
    <property type="entry name" value="HisK_dim/P_dom"/>
</dbReference>
<dbReference type="InterPro" id="IPR050428">
    <property type="entry name" value="TCS_sensor_his_kinase"/>
</dbReference>
<reference evidence="11" key="1">
    <citation type="submission" date="2019-06" db="EMBL/GenBank/DDBJ databases">
        <title>Alistipes onderdonkii subsp. vulgaris subsp. nov., Alistipes dispar sp. nov. and Alistipes communis sp. nov., isolated from human faeces, and creation of Alistipes onderdonkii subsp. onderdonkii subsp. nov.</title>
        <authorList>
            <person name="Sakamoto M."/>
            <person name="Ikeyama N."/>
            <person name="Ogata Y."/>
            <person name="Suda W."/>
            <person name="Iino T."/>
            <person name="Hattori M."/>
            <person name="Ohkuma M."/>
        </authorList>
    </citation>
    <scope>NUCLEOTIDE SEQUENCE [LARGE SCALE GENOMIC DNA]</scope>
    <source>
        <strain evidence="11">5CPEGH6</strain>
    </source>
</reference>
<evidence type="ECO:0000256" key="7">
    <source>
        <dbReference type="ARBA" id="ARBA00022989"/>
    </source>
</evidence>
<dbReference type="SUPFAM" id="SSF47384">
    <property type="entry name" value="Homodimeric domain of signal transducing histidine kinase"/>
    <property type="match status" value="1"/>
</dbReference>
<sequence>MKLVYRIVLHLAWVLSLLLAAWAVLFYFALTDRIDRETDDALEARAETAIKQFLSGRALPDSGSGNDGCLLRSIPDEYAAVRPQEVYTDERIYIPERDAREPARVLRMLFRDGGGGWHELTVMAPAIEKNELTRALLRWVVSLYLVLLLLLLVVTAWVLHRTMRPLYALLRWLDDYTVGKPNPPLADDTAVAEFRRLNDAARRYAARAESLFERQKQFIGNASHEMQTPLAVCRNRLEMLVDDARTLTGEQLAEIAKVQRTLGHLVRLNRSLLLLSKIENGQFPETGPVDVNALVRRTAGELEEIYAYRGMRCTVSDRGRLVVRMNPSLAESVVGNLLKNAFVHGDVPGEVTVEIAPDALRISNGGAAGPLDAGHIFDRFYQGTKKEGSTGLGLAIVDAVCRLYGLRAEYAYAAGRHCFSILFPEGCRLPPE</sequence>
<proteinExistence type="predicted"/>
<accession>A0A4Y1X070</accession>
<dbReference type="AlphaFoldDB" id="A0A4Y1X070"/>
<dbReference type="Pfam" id="PF00512">
    <property type="entry name" value="HisKA"/>
    <property type="match status" value="1"/>
</dbReference>
<keyword evidence="6 10" id="KW-0418">Kinase</keyword>
<keyword evidence="7 8" id="KW-1133">Transmembrane helix</keyword>
<keyword evidence="3" id="KW-0597">Phosphoprotein</keyword>
<dbReference type="Gene3D" id="3.30.565.10">
    <property type="entry name" value="Histidine kinase-like ATPase, C-terminal domain"/>
    <property type="match status" value="1"/>
</dbReference>
<dbReference type="InterPro" id="IPR036890">
    <property type="entry name" value="HATPase_C_sf"/>
</dbReference>
<dbReference type="RefSeq" id="WP_141427977.1">
    <property type="nucleotide sequence ID" value="NZ_AP019736.1"/>
</dbReference>
<evidence type="ECO:0000313" key="10">
    <source>
        <dbReference type="EMBL" id="BBL06134.1"/>
    </source>
</evidence>
<dbReference type="CDD" id="cd00082">
    <property type="entry name" value="HisKA"/>
    <property type="match status" value="1"/>
</dbReference>
<keyword evidence="11" id="KW-1185">Reference proteome</keyword>
<evidence type="ECO:0000259" key="9">
    <source>
        <dbReference type="PROSITE" id="PS50109"/>
    </source>
</evidence>
<dbReference type="GeneID" id="98672744"/>
<dbReference type="InterPro" id="IPR003594">
    <property type="entry name" value="HATPase_dom"/>
</dbReference>
<evidence type="ECO:0000313" key="11">
    <source>
        <dbReference type="Proteomes" id="UP000319374"/>
    </source>
</evidence>
<dbReference type="EMBL" id="AP019736">
    <property type="protein sequence ID" value="BBL06134.1"/>
    <property type="molecule type" value="Genomic_DNA"/>
</dbReference>
<dbReference type="Pfam" id="PF02518">
    <property type="entry name" value="HATPase_c"/>
    <property type="match status" value="1"/>
</dbReference>
<dbReference type="InterPro" id="IPR036097">
    <property type="entry name" value="HisK_dim/P_sf"/>
</dbReference>
<dbReference type="PANTHER" id="PTHR45436">
    <property type="entry name" value="SENSOR HISTIDINE KINASE YKOH"/>
    <property type="match status" value="1"/>
</dbReference>
<dbReference type="InterPro" id="IPR005467">
    <property type="entry name" value="His_kinase_dom"/>
</dbReference>
<comment type="catalytic activity">
    <reaction evidence="1">
        <text>ATP + protein L-histidine = ADP + protein N-phospho-L-histidine.</text>
        <dbReference type="EC" id="2.7.13.3"/>
    </reaction>
</comment>
<organism evidence="10 11">
    <name type="scientific">Alistipes dispar</name>
    <dbReference type="NCBI Taxonomy" id="2585119"/>
    <lineage>
        <taxon>Bacteria</taxon>
        <taxon>Pseudomonadati</taxon>
        <taxon>Bacteroidota</taxon>
        <taxon>Bacteroidia</taxon>
        <taxon>Bacteroidales</taxon>
        <taxon>Rikenellaceae</taxon>
        <taxon>Alistipes</taxon>
    </lineage>
</organism>
<dbReference type="SUPFAM" id="SSF55874">
    <property type="entry name" value="ATPase domain of HSP90 chaperone/DNA topoisomerase II/histidine kinase"/>
    <property type="match status" value="1"/>
</dbReference>
<dbReference type="Proteomes" id="UP000319374">
    <property type="component" value="Chromosome"/>
</dbReference>
<dbReference type="GO" id="GO:0005886">
    <property type="term" value="C:plasma membrane"/>
    <property type="evidence" value="ECO:0007669"/>
    <property type="project" value="TreeGrafter"/>
</dbReference>
<evidence type="ECO:0000256" key="5">
    <source>
        <dbReference type="ARBA" id="ARBA00022692"/>
    </source>
</evidence>
<dbReference type="OrthoDB" id="1522504at2"/>
<gene>
    <name evidence="10" type="ORF">A5CPEGH6_07720</name>
</gene>
<evidence type="ECO:0000256" key="3">
    <source>
        <dbReference type="ARBA" id="ARBA00022553"/>
    </source>
</evidence>
<keyword evidence="8" id="KW-0472">Membrane</keyword>
<protein>
    <recommendedName>
        <fullName evidence="2">histidine kinase</fullName>
        <ecNumber evidence="2">2.7.13.3</ecNumber>
    </recommendedName>
</protein>
<dbReference type="PANTHER" id="PTHR45436:SF5">
    <property type="entry name" value="SENSOR HISTIDINE KINASE TRCS"/>
    <property type="match status" value="1"/>
</dbReference>
<feature type="transmembrane region" description="Helical" evidence="8">
    <location>
        <begin position="7"/>
        <end position="30"/>
    </location>
</feature>
<dbReference type="EC" id="2.7.13.3" evidence="2"/>
<evidence type="ECO:0000256" key="1">
    <source>
        <dbReference type="ARBA" id="ARBA00000085"/>
    </source>
</evidence>